<dbReference type="InterPro" id="IPR006939">
    <property type="entry name" value="SNF5"/>
</dbReference>
<dbReference type="AlphaFoldDB" id="A0AAW1QVH7"/>
<feature type="compositionally biased region" description="Polar residues" evidence="1">
    <location>
        <begin position="598"/>
        <end position="607"/>
    </location>
</feature>
<feature type="compositionally biased region" description="Polar residues" evidence="1">
    <location>
        <begin position="257"/>
        <end position="296"/>
    </location>
</feature>
<keyword evidence="3" id="KW-1185">Reference proteome</keyword>
<feature type="region of interest" description="Disordered" evidence="1">
    <location>
        <begin position="324"/>
        <end position="352"/>
    </location>
</feature>
<dbReference type="Proteomes" id="UP001438707">
    <property type="component" value="Unassembled WGS sequence"/>
</dbReference>
<feature type="region of interest" description="Disordered" evidence="1">
    <location>
        <begin position="250"/>
        <end position="305"/>
    </location>
</feature>
<evidence type="ECO:0000313" key="3">
    <source>
        <dbReference type="Proteomes" id="UP001438707"/>
    </source>
</evidence>
<feature type="region of interest" description="Disordered" evidence="1">
    <location>
        <begin position="588"/>
        <end position="607"/>
    </location>
</feature>
<sequence length="646" mass="70434">MDLLPVTLDLNHGGVRVTDQFCWGAGADVQTVEEFSLAYCRERCLPNVLYKLVKEAVLDQTSTLDKSCSQAMRANSGECLERLSIDCCVGKNRLRDRVTWDIGSSDQQPEAFAHSLCRDLGLDRAFESQVAWQIRSQAFERRLSTAKRSVTQPVTADYRSLEDDPMRCSKRRKTFGSKRVCSQPTLAFNTHASGVVNAKKDQVCPTIQELAEEELANRSAPVPLAQAQDLDLELDSHASVGLAGAGLSINMPDPNGLPQTSATQGQHAHLAQTTQSFHGAPSASAQQEPANPTQPQESERGGEQIAQPWQHWQARRPEVQLPLPSTLQSDGQLPQRLPADPALSQAQSGQHRVATMQDLMKANHMLGSLPHQGLPNRQPHQHQQQQQQQQQAPIPQTRHSENRTEAAPVWTTSHNGVAASIRQRGWPGVPRMPAAPAAPGLGIQEQGGRADQPPHEIPPRMQAVISQLGLKMPSARLPRAAAPALAPTPQHTPSREELEGMRQRMGQPQWNMQHLLMAHQQVQANEAGNESASGLDAARLGVAKEGAVNTSLQGPTRQPLLSPSAQDVVTQQRNALLWQQKQQAADWRQGKAGRLESLDSQQQYALSSRSAGAFAPLLRGSPGGPGRPQPTSEAHESCQPLDNLHT</sequence>
<reference evidence="2 3" key="1">
    <citation type="journal article" date="2024" name="Nat. Commun.">
        <title>Phylogenomics reveals the evolutionary origins of lichenization in chlorophyte algae.</title>
        <authorList>
            <person name="Puginier C."/>
            <person name="Libourel C."/>
            <person name="Otte J."/>
            <person name="Skaloud P."/>
            <person name="Haon M."/>
            <person name="Grisel S."/>
            <person name="Petersen M."/>
            <person name="Berrin J.G."/>
            <person name="Delaux P.M."/>
            <person name="Dal Grande F."/>
            <person name="Keller J."/>
        </authorList>
    </citation>
    <scope>NUCLEOTIDE SEQUENCE [LARGE SCALE GENOMIC DNA]</scope>
    <source>
        <strain evidence="2 3">SAG 2145</strain>
    </source>
</reference>
<comment type="caution">
    <text evidence="2">The sequence shown here is derived from an EMBL/GenBank/DDBJ whole genome shotgun (WGS) entry which is preliminary data.</text>
</comment>
<dbReference type="GO" id="GO:0006338">
    <property type="term" value="P:chromatin remodeling"/>
    <property type="evidence" value="ECO:0007669"/>
    <property type="project" value="InterPro"/>
</dbReference>
<feature type="compositionally biased region" description="Low complexity" evidence="1">
    <location>
        <begin position="381"/>
        <end position="396"/>
    </location>
</feature>
<dbReference type="GO" id="GO:0000228">
    <property type="term" value="C:nuclear chromosome"/>
    <property type="evidence" value="ECO:0007669"/>
    <property type="project" value="InterPro"/>
</dbReference>
<dbReference type="EMBL" id="JALJOS010000025">
    <property type="protein sequence ID" value="KAK9825246.1"/>
    <property type="molecule type" value="Genomic_DNA"/>
</dbReference>
<name>A0AAW1QVH7_9CHLO</name>
<accession>A0AAW1QVH7</accession>
<evidence type="ECO:0000313" key="2">
    <source>
        <dbReference type="EMBL" id="KAK9825246.1"/>
    </source>
</evidence>
<feature type="region of interest" description="Disordered" evidence="1">
    <location>
        <begin position="613"/>
        <end position="646"/>
    </location>
</feature>
<proteinExistence type="predicted"/>
<dbReference type="Pfam" id="PF04855">
    <property type="entry name" value="SNF5"/>
    <property type="match status" value="1"/>
</dbReference>
<protein>
    <submittedName>
        <fullName evidence="2">Uncharacterized protein</fullName>
    </submittedName>
</protein>
<evidence type="ECO:0000256" key="1">
    <source>
        <dbReference type="SAM" id="MobiDB-lite"/>
    </source>
</evidence>
<gene>
    <name evidence="2" type="ORF">WJX74_003084</name>
</gene>
<feature type="region of interest" description="Disordered" evidence="1">
    <location>
        <begin position="366"/>
        <end position="405"/>
    </location>
</feature>
<organism evidence="2 3">
    <name type="scientific">Apatococcus lobatus</name>
    <dbReference type="NCBI Taxonomy" id="904363"/>
    <lineage>
        <taxon>Eukaryota</taxon>
        <taxon>Viridiplantae</taxon>
        <taxon>Chlorophyta</taxon>
        <taxon>core chlorophytes</taxon>
        <taxon>Trebouxiophyceae</taxon>
        <taxon>Chlorellales</taxon>
        <taxon>Chlorellaceae</taxon>
        <taxon>Apatococcus</taxon>
    </lineage>
</organism>